<keyword evidence="2" id="KW-0413">Isomerase</keyword>
<dbReference type="Gene3D" id="1.20.120.420">
    <property type="entry name" value="translation initiation factor eif-2b, domain 1"/>
    <property type="match status" value="1"/>
</dbReference>
<comment type="caution">
    <text evidence="5">The sequence shown here is derived from an EMBL/GenBank/DDBJ whole genome shotgun (WGS) entry which is preliminary data.</text>
</comment>
<keyword evidence="4" id="KW-1133">Transmembrane helix</keyword>
<keyword evidence="4" id="KW-0812">Transmembrane</keyword>
<reference evidence="5" key="1">
    <citation type="submission" date="2022-03" db="EMBL/GenBank/DDBJ databases">
        <title>A functionally conserved STORR gene fusion in Papaver species that diverged 16.8 million years ago.</title>
        <authorList>
            <person name="Catania T."/>
        </authorList>
    </citation>
    <scope>NUCLEOTIDE SEQUENCE</scope>
    <source>
        <strain evidence="5">S-191538</strain>
    </source>
</reference>
<evidence type="ECO:0000256" key="1">
    <source>
        <dbReference type="ARBA" id="ARBA00007251"/>
    </source>
</evidence>
<protein>
    <submittedName>
        <fullName evidence="5">Uncharacterized protein</fullName>
    </submittedName>
</protein>
<dbReference type="InterPro" id="IPR000649">
    <property type="entry name" value="IF-2B-related"/>
</dbReference>
<dbReference type="InterPro" id="IPR027363">
    <property type="entry name" value="M1Pi_N"/>
</dbReference>
<feature type="transmembrane region" description="Helical" evidence="4">
    <location>
        <begin position="20"/>
        <end position="37"/>
    </location>
</feature>
<evidence type="ECO:0000313" key="5">
    <source>
        <dbReference type="EMBL" id="MCL7045799.1"/>
    </source>
</evidence>
<evidence type="ECO:0000256" key="2">
    <source>
        <dbReference type="ARBA" id="ARBA00023235"/>
    </source>
</evidence>
<evidence type="ECO:0000313" key="6">
    <source>
        <dbReference type="Proteomes" id="UP001177140"/>
    </source>
</evidence>
<dbReference type="SUPFAM" id="SSF100950">
    <property type="entry name" value="NagB/RpiA/CoA transferase-like"/>
    <property type="match status" value="1"/>
</dbReference>
<dbReference type="Proteomes" id="UP001177140">
    <property type="component" value="Unassembled WGS sequence"/>
</dbReference>
<dbReference type="GO" id="GO:0019509">
    <property type="term" value="P:L-methionine salvage from methylthioadenosine"/>
    <property type="evidence" value="ECO:0007669"/>
    <property type="project" value="TreeGrafter"/>
</dbReference>
<dbReference type="InterPro" id="IPR037171">
    <property type="entry name" value="NagB/RpiA_transferase-like"/>
</dbReference>
<dbReference type="AlphaFoldDB" id="A0AA41VR57"/>
<dbReference type="GO" id="GO:0046523">
    <property type="term" value="F:S-methyl-5-thioribose-1-phosphate isomerase activity"/>
    <property type="evidence" value="ECO:0007669"/>
    <property type="project" value="TreeGrafter"/>
</dbReference>
<gene>
    <name evidence="5" type="ORF">MKW94_030592</name>
</gene>
<dbReference type="FunFam" id="1.20.120.420:FF:000003">
    <property type="entry name" value="Methylthioribose-1-phosphate isomerase"/>
    <property type="match status" value="1"/>
</dbReference>
<dbReference type="PANTHER" id="PTHR43475">
    <property type="entry name" value="METHYLTHIORIBOSE-1-PHOSPHATE ISOMERASE"/>
    <property type="match status" value="1"/>
</dbReference>
<comment type="similarity">
    <text evidence="1 3">Belongs to the eIF-2B alpha/beta/delta subunits family.</text>
</comment>
<accession>A0AA41VR57</accession>
<keyword evidence="4" id="KW-0472">Membrane</keyword>
<evidence type="ECO:0000256" key="4">
    <source>
        <dbReference type="SAM" id="Phobius"/>
    </source>
</evidence>
<dbReference type="EMBL" id="JAJJMA010273943">
    <property type="protein sequence ID" value="MCL7045799.1"/>
    <property type="molecule type" value="Genomic_DNA"/>
</dbReference>
<keyword evidence="6" id="KW-1185">Reference proteome</keyword>
<sequence>MSKVGNLICVELYFDAGPEALIIGFFLLPLFSYLSAIRDMVVRGAPAIAIAAALSLAVEAFNLQPYGGGPVDAASFLIDKLDYLVSRFVTLHDLLLLLNSKEVILNSATKDSEGSMVIQAYIEAAETMLEDDVASNKAIGSYGASLIQARLTDSKKISVLTHCNTGSLATAGYGTALGVIRSLYAEGIRSLVSLSLDSTNSFYSA</sequence>
<proteinExistence type="inferred from homology"/>
<evidence type="ECO:0000256" key="3">
    <source>
        <dbReference type="RuleBase" id="RU003814"/>
    </source>
</evidence>
<name>A0AA41VR57_PAPNU</name>
<organism evidence="5 6">
    <name type="scientific">Papaver nudicaule</name>
    <name type="common">Iceland poppy</name>
    <dbReference type="NCBI Taxonomy" id="74823"/>
    <lineage>
        <taxon>Eukaryota</taxon>
        <taxon>Viridiplantae</taxon>
        <taxon>Streptophyta</taxon>
        <taxon>Embryophyta</taxon>
        <taxon>Tracheophyta</taxon>
        <taxon>Spermatophyta</taxon>
        <taxon>Magnoliopsida</taxon>
        <taxon>Ranunculales</taxon>
        <taxon>Papaveraceae</taxon>
        <taxon>Papaveroideae</taxon>
        <taxon>Papaver</taxon>
    </lineage>
</organism>
<dbReference type="PANTHER" id="PTHR43475:SF1">
    <property type="entry name" value="METHYLTHIORIBOSE-1-PHOSPHATE ISOMERASE"/>
    <property type="match status" value="1"/>
</dbReference>
<dbReference type="Pfam" id="PF01008">
    <property type="entry name" value="IF-2B"/>
    <property type="match status" value="1"/>
</dbReference>
<feature type="non-terminal residue" evidence="5">
    <location>
        <position position="1"/>
    </location>
</feature>